<dbReference type="SMART" id="SM00028">
    <property type="entry name" value="TPR"/>
    <property type="match status" value="6"/>
</dbReference>
<dbReference type="OrthoDB" id="73747at2"/>
<dbReference type="Pfam" id="PF00990">
    <property type="entry name" value="GGDEF"/>
    <property type="match status" value="1"/>
</dbReference>
<dbReference type="CDD" id="cd01949">
    <property type="entry name" value="GGDEF"/>
    <property type="match status" value="1"/>
</dbReference>
<organism evidence="3 4">
    <name type="scientific">Deinococcus detaillensis</name>
    <dbReference type="NCBI Taxonomy" id="2592048"/>
    <lineage>
        <taxon>Bacteria</taxon>
        <taxon>Thermotogati</taxon>
        <taxon>Deinococcota</taxon>
        <taxon>Deinococci</taxon>
        <taxon>Deinococcales</taxon>
        <taxon>Deinococcaceae</taxon>
        <taxon>Deinococcus</taxon>
    </lineage>
</organism>
<dbReference type="PANTHER" id="PTHR45138">
    <property type="entry name" value="REGULATORY COMPONENTS OF SENSORY TRANSDUCTION SYSTEM"/>
    <property type="match status" value="1"/>
</dbReference>
<dbReference type="Proteomes" id="UP000316092">
    <property type="component" value="Unassembled WGS sequence"/>
</dbReference>
<dbReference type="InterPro" id="IPR019734">
    <property type="entry name" value="TPR_rpt"/>
</dbReference>
<dbReference type="Gene3D" id="1.25.40.10">
    <property type="entry name" value="Tetratricopeptide repeat domain"/>
    <property type="match status" value="2"/>
</dbReference>
<gene>
    <name evidence="3" type="ORF">FNU79_16160</name>
</gene>
<evidence type="ECO:0000259" key="2">
    <source>
        <dbReference type="PROSITE" id="PS50887"/>
    </source>
</evidence>
<reference evidence="3 4" key="1">
    <citation type="submission" date="2019-07" db="EMBL/GenBank/DDBJ databases">
        <title>Deinococcus detaillus sp. nov., isolated from humus soil in Antarctica.</title>
        <authorList>
            <person name="Zhang K."/>
        </authorList>
    </citation>
    <scope>NUCLEOTIDE SEQUENCE [LARGE SCALE GENOMIC DNA]</scope>
    <source>
        <strain evidence="3 4">H1</strain>
    </source>
</reference>
<keyword evidence="1" id="KW-0175">Coiled coil</keyword>
<dbReference type="PROSITE" id="PS50887">
    <property type="entry name" value="GGDEF"/>
    <property type="match status" value="1"/>
</dbReference>
<dbReference type="SMART" id="SM00267">
    <property type="entry name" value="GGDEF"/>
    <property type="match status" value="1"/>
</dbReference>
<dbReference type="InterPro" id="IPR029787">
    <property type="entry name" value="Nucleotide_cyclase"/>
</dbReference>
<dbReference type="InterPro" id="IPR050469">
    <property type="entry name" value="Diguanylate_Cyclase"/>
</dbReference>
<dbReference type="Pfam" id="PF13176">
    <property type="entry name" value="TPR_7"/>
    <property type="match status" value="1"/>
</dbReference>
<dbReference type="GO" id="GO:0043709">
    <property type="term" value="P:cell adhesion involved in single-species biofilm formation"/>
    <property type="evidence" value="ECO:0007669"/>
    <property type="project" value="TreeGrafter"/>
</dbReference>
<dbReference type="Pfam" id="PF13424">
    <property type="entry name" value="TPR_12"/>
    <property type="match status" value="1"/>
</dbReference>
<dbReference type="SUPFAM" id="SSF55073">
    <property type="entry name" value="Nucleotide cyclase"/>
    <property type="match status" value="1"/>
</dbReference>
<name>A0A553UKQ0_9DEIO</name>
<proteinExistence type="predicted"/>
<dbReference type="Gene3D" id="3.30.70.270">
    <property type="match status" value="1"/>
</dbReference>
<dbReference type="GO" id="GO:0052621">
    <property type="term" value="F:diguanylate cyclase activity"/>
    <property type="evidence" value="ECO:0007669"/>
    <property type="project" value="TreeGrafter"/>
</dbReference>
<dbReference type="AlphaFoldDB" id="A0A553UKQ0"/>
<dbReference type="InterPro" id="IPR011990">
    <property type="entry name" value="TPR-like_helical_dom_sf"/>
</dbReference>
<feature type="domain" description="GGDEF" evidence="2">
    <location>
        <begin position="456"/>
        <end position="590"/>
    </location>
</feature>
<dbReference type="GO" id="GO:0005886">
    <property type="term" value="C:plasma membrane"/>
    <property type="evidence" value="ECO:0007669"/>
    <property type="project" value="TreeGrafter"/>
</dbReference>
<dbReference type="EMBL" id="VKDB01000027">
    <property type="protein sequence ID" value="TSA80776.1"/>
    <property type="molecule type" value="Genomic_DNA"/>
</dbReference>
<dbReference type="SUPFAM" id="SSF48452">
    <property type="entry name" value="TPR-like"/>
    <property type="match status" value="2"/>
</dbReference>
<evidence type="ECO:0000256" key="1">
    <source>
        <dbReference type="SAM" id="Coils"/>
    </source>
</evidence>
<accession>A0A553UKQ0</accession>
<dbReference type="NCBIfam" id="TIGR00254">
    <property type="entry name" value="GGDEF"/>
    <property type="match status" value="1"/>
</dbReference>
<dbReference type="PANTHER" id="PTHR45138:SF9">
    <property type="entry name" value="DIGUANYLATE CYCLASE DGCM-RELATED"/>
    <property type="match status" value="1"/>
</dbReference>
<dbReference type="GO" id="GO:1902201">
    <property type="term" value="P:negative regulation of bacterial-type flagellum-dependent cell motility"/>
    <property type="evidence" value="ECO:0007669"/>
    <property type="project" value="TreeGrafter"/>
</dbReference>
<dbReference type="InterPro" id="IPR043128">
    <property type="entry name" value="Rev_trsase/Diguanyl_cyclase"/>
</dbReference>
<dbReference type="InterPro" id="IPR000160">
    <property type="entry name" value="GGDEF_dom"/>
</dbReference>
<dbReference type="FunFam" id="3.30.70.270:FF:000001">
    <property type="entry name" value="Diguanylate cyclase domain protein"/>
    <property type="match status" value="1"/>
</dbReference>
<keyword evidence="4" id="KW-1185">Reference proteome</keyword>
<sequence>MPIPSLDLSPLSPDQIRAMLGAAWACRVSDPHESVRLSRLVLEQPLEDAELARASFCLGFGLAKQGEFRAAEPELCRALHLCGELGNQELRRDSLKWLGVAQNEQGRPVEALATFIQVRHLSAALGDTQGEITALSNIAAAYSTMGDHPNAMEHHLLALGLSRQEELPLIERIALSNLSAAYNEMERYDDALEAAAACLKVQVEDDPELDAMACQNAGDAHFGLKQFAQARAMYLKARVFFERTGNQVATAGIAVSLGRVGQRQGAGNEARQLFERSLELQQKTGDRRGQTETLLHLAELLGTSNQPEDALSALHRARTLAQQGQLRNELCKVDLALSALYRQTGQYREAFNHLEGHLQLNGELFSAASDQRLQSLRVQFGLEQAERERQAAQRLNAELSELNAKLEETNHDLRAAQAQSAELMARLEQHANEDALTGLPNRRAFDLALARLSPGQQVSIVLCDIDHFKAVNDRFSHLVGDEVLRQVAGLLRGQLRRGDLLARYGGEEFVLVMTDTGRAATLDIGEDLRRTIQNHDWSTVRPELSLTVSLGAAVARLDSTTSVQDVMRAADAALYAAKNAGRNRVAIRLA</sequence>
<feature type="coiled-coil region" evidence="1">
    <location>
        <begin position="382"/>
        <end position="433"/>
    </location>
</feature>
<evidence type="ECO:0000313" key="3">
    <source>
        <dbReference type="EMBL" id="TSA80776.1"/>
    </source>
</evidence>
<dbReference type="RefSeq" id="WP_143721827.1">
    <property type="nucleotide sequence ID" value="NZ_VKDB01000027.1"/>
</dbReference>
<protein>
    <submittedName>
        <fullName evidence="3">Diguanylate cyclase</fullName>
    </submittedName>
</protein>
<comment type="caution">
    <text evidence="3">The sequence shown here is derived from an EMBL/GenBank/DDBJ whole genome shotgun (WGS) entry which is preliminary data.</text>
</comment>
<evidence type="ECO:0000313" key="4">
    <source>
        <dbReference type="Proteomes" id="UP000316092"/>
    </source>
</evidence>